<evidence type="ECO:0000313" key="1">
    <source>
        <dbReference type="EMBL" id="TVP39818.1"/>
    </source>
</evidence>
<comment type="caution">
    <text evidence="1">The sequence shown here is derived from an EMBL/GenBank/DDBJ whole genome shotgun (WGS) entry which is preliminary data.</text>
</comment>
<dbReference type="EMBL" id="VOAH01000011">
    <property type="protein sequence ID" value="TVP39818.1"/>
    <property type="molecule type" value="Genomic_DNA"/>
</dbReference>
<proteinExistence type="predicted"/>
<dbReference type="RefSeq" id="WP_144732600.1">
    <property type="nucleotide sequence ID" value="NZ_ML675587.1"/>
</dbReference>
<dbReference type="OrthoDB" id="9320at2157"/>
<evidence type="ECO:0000313" key="2">
    <source>
        <dbReference type="Proteomes" id="UP000315289"/>
    </source>
</evidence>
<sequence>MSKNPVEIDIENKIKLNPELMIIEKLYPIIFENSIFLFYKDENELINCYEINDKSIIEKAVTNPDKIIEILEELNK</sequence>
<name>A0A557STB1_9ARCH</name>
<dbReference type="Proteomes" id="UP000315289">
    <property type="component" value="Unassembled WGS sequence"/>
</dbReference>
<dbReference type="AlphaFoldDB" id="A0A557STB1"/>
<organism evidence="1 2">
    <name type="scientific">Candidatus Nitrosocosmicus arcticus</name>
    <dbReference type="NCBI Taxonomy" id="2035267"/>
    <lineage>
        <taxon>Archaea</taxon>
        <taxon>Nitrososphaerota</taxon>
        <taxon>Nitrososphaeria</taxon>
        <taxon>Nitrososphaerales</taxon>
        <taxon>Nitrososphaeraceae</taxon>
        <taxon>Candidatus Nitrosocosmicus</taxon>
    </lineage>
</organism>
<reference evidence="1 2" key="1">
    <citation type="journal article" date="2019" name="Front. Microbiol.">
        <title>Ammonia Oxidation by the Arctic Terrestrial Thaumarchaeote Candidatus Nitrosocosmicus arcticus Is Stimulated by Increasing Temperatures.</title>
        <authorList>
            <person name="Alves R.J.E."/>
            <person name="Kerou M."/>
            <person name="Zappe A."/>
            <person name="Bittner R."/>
            <person name="Abby S.S."/>
            <person name="Schmidt H.A."/>
            <person name="Pfeifer K."/>
            <person name="Schleper C."/>
        </authorList>
    </citation>
    <scope>NUCLEOTIDE SEQUENCE [LARGE SCALE GENOMIC DNA]</scope>
    <source>
        <strain evidence="1 2">Kfb</strain>
    </source>
</reference>
<accession>A0A557STB1</accession>
<protein>
    <submittedName>
        <fullName evidence="1">Uncharacterized protein</fullName>
    </submittedName>
</protein>
<keyword evidence="2" id="KW-1185">Reference proteome</keyword>
<gene>
    <name evidence="1" type="ORF">NARC_110029</name>
</gene>